<dbReference type="SUPFAM" id="SSF52540">
    <property type="entry name" value="P-loop containing nucleoside triphosphate hydrolases"/>
    <property type="match status" value="1"/>
</dbReference>
<dbReference type="EMBL" id="QFZK01000010">
    <property type="protein sequence ID" value="RFO96074.1"/>
    <property type="molecule type" value="Genomic_DNA"/>
</dbReference>
<protein>
    <recommendedName>
        <fullName evidence="1">Aminoglycoside phosphotransferase domain-containing protein</fullName>
    </recommendedName>
</protein>
<evidence type="ECO:0000259" key="1">
    <source>
        <dbReference type="Pfam" id="PF01636"/>
    </source>
</evidence>
<keyword evidence="3" id="KW-1185">Reference proteome</keyword>
<dbReference type="RefSeq" id="WP_117178734.1">
    <property type="nucleotide sequence ID" value="NZ_QFZK01000010.1"/>
</dbReference>
<gene>
    <name evidence="2" type="ORF">DIC66_15255</name>
</gene>
<reference evidence="2 3" key="1">
    <citation type="submission" date="2018-05" db="EMBL/GenBank/DDBJ databases">
        <title>Rhodoferax soyangensis sp.nov., isolated from an oligotrophic freshwater lake.</title>
        <authorList>
            <person name="Park M."/>
        </authorList>
    </citation>
    <scope>NUCLEOTIDE SEQUENCE [LARGE SCALE GENOMIC DNA]</scope>
    <source>
        <strain evidence="2 3">IMCC26218</strain>
    </source>
</reference>
<dbReference type="InterPro" id="IPR052732">
    <property type="entry name" value="Cell-binding_unc_protein"/>
</dbReference>
<evidence type="ECO:0000313" key="2">
    <source>
        <dbReference type="EMBL" id="RFO96074.1"/>
    </source>
</evidence>
<dbReference type="Pfam" id="PF13671">
    <property type="entry name" value="AAA_33"/>
    <property type="match status" value="1"/>
</dbReference>
<dbReference type="InterPro" id="IPR002575">
    <property type="entry name" value="Aminoglycoside_PTrfase"/>
</dbReference>
<organism evidence="2 3">
    <name type="scientific">Rhodoferax lacus</name>
    <dbReference type="NCBI Taxonomy" id="2184758"/>
    <lineage>
        <taxon>Bacteria</taxon>
        <taxon>Pseudomonadati</taxon>
        <taxon>Pseudomonadota</taxon>
        <taxon>Betaproteobacteria</taxon>
        <taxon>Burkholderiales</taxon>
        <taxon>Comamonadaceae</taxon>
        <taxon>Rhodoferax</taxon>
    </lineage>
</organism>
<dbReference type="SUPFAM" id="SSF56112">
    <property type="entry name" value="Protein kinase-like (PK-like)"/>
    <property type="match status" value="1"/>
</dbReference>
<dbReference type="OrthoDB" id="9810277at2"/>
<dbReference type="Proteomes" id="UP000260665">
    <property type="component" value="Unassembled WGS sequence"/>
</dbReference>
<proteinExistence type="predicted"/>
<feature type="domain" description="Aminoglycoside phosphotransferase" evidence="1">
    <location>
        <begin position="129"/>
        <end position="267"/>
    </location>
</feature>
<dbReference type="Pfam" id="PF01636">
    <property type="entry name" value="APH"/>
    <property type="match status" value="1"/>
</dbReference>
<dbReference type="Gene3D" id="3.40.50.300">
    <property type="entry name" value="P-loop containing nucleotide triphosphate hydrolases"/>
    <property type="match status" value="1"/>
</dbReference>
<name>A0A3E1R9N5_9BURK</name>
<sequence>MPHPPSALPPLIHALLSPGRHGPGVGQVELLETAISWVLLAGDLAYKIKKPLKLSFLDFSTLALRKHCCEEELRLNRRYAPDLYLAVVPLFHTPEDPQWCGSGAPIEYAVKMRRFAQSGRLDHVCDQGELLPRHLSGLAHSLTAFHAAAAVVPPGSYFGSAACVREQALQNFDDLRTLVQDSALQQRLQALQSWTEQQHGQLAARMERRHDSGHVRECHGDLHLGNLVLLDQTIRLFDCIEFSESLRWIDVASELAFLYVDLRARQQNGLACWLVNEALSDNGDYGSVLLLRFYAVYRALVRTKVAFMQATQNGSSTDAALHYLALAEKLSLPPPISLCITHGVSGSGKTFGSNAVLLGDATACTIRLRTDVERKRLSGLQSLEPSGAALNTGIYAPQAHATLYAHLLTLAEGLLQAGWSVLVDGTFLHRVDRDRFAALAAQHHAAFGILAPQATPEQLRQRIQQRQASSQDASEATLEVLQHQLQELEPLAADEPLWSPASATPPP</sequence>
<dbReference type="PANTHER" id="PTHR43883:SF1">
    <property type="entry name" value="GLUCONOKINASE"/>
    <property type="match status" value="1"/>
</dbReference>
<comment type="caution">
    <text evidence="2">The sequence shown here is derived from an EMBL/GenBank/DDBJ whole genome shotgun (WGS) entry which is preliminary data.</text>
</comment>
<dbReference type="AlphaFoldDB" id="A0A3E1R9N5"/>
<evidence type="ECO:0000313" key="3">
    <source>
        <dbReference type="Proteomes" id="UP000260665"/>
    </source>
</evidence>
<accession>A0A3E1R9N5</accession>
<dbReference type="PANTHER" id="PTHR43883">
    <property type="entry name" value="SLR0207 PROTEIN"/>
    <property type="match status" value="1"/>
</dbReference>
<dbReference type="InterPro" id="IPR011009">
    <property type="entry name" value="Kinase-like_dom_sf"/>
</dbReference>
<dbReference type="InterPro" id="IPR027417">
    <property type="entry name" value="P-loop_NTPase"/>
</dbReference>